<dbReference type="GO" id="GO:0032153">
    <property type="term" value="C:cell division site"/>
    <property type="evidence" value="ECO:0007669"/>
    <property type="project" value="TreeGrafter"/>
</dbReference>
<dbReference type="SUPFAM" id="SSF81901">
    <property type="entry name" value="HCP-like"/>
    <property type="match status" value="1"/>
</dbReference>
<evidence type="ECO:0008006" key="4">
    <source>
        <dbReference type="Google" id="ProtNLM"/>
    </source>
</evidence>
<protein>
    <recommendedName>
        <fullName evidence="4">Protein DSF2</fullName>
    </recommendedName>
</protein>
<dbReference type="Proteomes" id="UP000053831">
    <property type="component" value="Unassembled WGS sequence"/>
</dbReference>
<dbReference type="Gene3D" id="1.25.40.10">
    <property type="entry name" value="Tetratricopeptide repeat domain"/>
    <property type="match status" value="1"/>
</dbReference>
<feature type="region of interest" description="Disordered" evidence="1">
    <location>
        <begin position="192"/>
        <end position="247"/>
    </location>
</feature>
<evidence type="ECO:0000313" key="3">
    <source>
        <dbReference type="Proteomes" id="UP000053831"/>
    </source>
</evidence>
<dbReference type="STRING" id="150374.A0A0M9VRK6"/>
<dbReference type="InterPro" id="IPR011990">
    <property type="entry name" value="TPR-like_helical_dom_sf"/>
</dbReference>
<dbReference type="OrthoDB" id="2148946at2759"/>
<organism evidence="2 3">
    <name type="scientific">Escovopsis weberi</name>
    <dbReference type="NCBI Taxonomy" id="150374"/>
    <lineage>
        <taxon>Eukaryota</taxon>
        <taxon>Fungi</taxon>
        <taxon>Dikarya</taxon>
        <taxon>Ascomycota</taxon>
        <taxon>Pezizomycotina</taxon>
        <taxon>Sordariomycetes</taxon>
        <taxon>Hypocreomycetidae</taxon>
        <taxon>Hypocreales</taxon>
        <taxon>Hypocreaceae</taxon>
        <taxon>Escovopsis</taxon>
    </lineage>
</organism>
<feature type="compositionally biased region" description="Low complexity" evidence="1">
    <location>
        <begin position="43"/>
        <end position="92"/>
    </location>
</feature>
<dbReference type="InterPro" id="IPR006597">
    <property type="entry name" value="Sel1-like"/>
</dbReference>
<feature type="compositionally biased region" description="Gly residues" evidence="1">
    <location>
        <begin position="197"/>
        <end position="224"/>
    </location>
</feature>
<evidence type="ECO:0000256" key="1">
    <source>
        <dbReference type="SAM" id="MobiDB-lite"/>
    </source>
</evidence>
<dbReference type="InterPro" id="IPR052945">
    <property type="entry name" value="Mitotic_Regulator"/>
</dbReference>
<keyword evidence="3" id="KW-1185">Reference proteome</keyword>
<name>A0A0M9VRK6_ESCWE</name>
<dbReference type="PANTHER" id="PTHR43628:SF1">
    <property type="entry name" value="CHITIN SYNTHASE REGULATORY FACTOR 2-RELATED"/>
    <property type="match status" value="1"/>
</dbReference>
<reference evidence="2 3" key="1">
    <citation type="submission" date="2015-07" db="EMBL/GenBank/DDBJ databases">
        <title>The genome of the fungus Escovopsis weberi, a specialized disease agent of ant agriculture.</title>
        <authorList>
            <person name="de Man T.J."/>
            <person name="Stajich J.E."/>
            <person name="Kubicek C.P."/>
            <person name="Chenthamara K."/>
            <person name="Atanasova L."/>
            <person name="Druzhinina I.S."/>
            <person name="Birnbaum S."/>
            <person name="Barribeau S.M."/>
            <person name="Teiling C."/>
            <person name="Suen G."/>
            <person name="Currie C."/>
            <person name="Gerardo N.M."/>
        </authorList>
    </citation>
    <scope>NUCLEOTIDE SEQUENCE [LARGE SCALE GENOMIC DNA]</scope>
</reference>
<proteinExistence type="predicted"/>
<evidence type="ECO:0000313" key="2">
    <source>
        <dbReference type="EMBL" id="KOS16702.1"/>
    </source>
</evidence>
<dbReference type="PANTHER" id="PTHR43628">
    <property type="entry name" value="ACTIVATOR OF C KINASE PROTEIN 1-RELATED"/>
    <property type="match status" value="1"/>
</dbReference>
<dbReference type="SMART" id="SM00671">
    <property type="entry name" value="SEL1"/>
    <property type="match status" value="2"/>
</dbReference>
<sequence length="401" mass="41382">MGLLGILSRRRDDAAPAQRAPDSPASSDATGLGAPAVTIIQTSASPLASASESASASASIEPSSPVAPTARPSLDASLNANSNANTPTPTSADVVPARRAQRRSSRLDLFRPTARAPKRERDSLAAGKRLSQRLLHLGPARPPGTSERVPENLPQIVLSASGDAQDQDEEQWECRATLLAERNETAAAALSTERLDGSGGGGDGGGGGGGGGAGSGGKANGGGNAAREAEERSAPRSRSPSMSSKAIDEDIQEAIRLHEAGRLEEATRIFGRLADESGANNPLSQVLYGLALRHGWGCPPDPAQAVHYLTAAASNAASVEQLALRAGLKKGGAAKGELVLAIFELANCFRHGWGIAKDPVAAKQYYETAANLGDSGECKAFHRIWKTKYDPPGEKNLGVTV</sequence>
<dbReference type="GO" id="GO:0010972">
    <property type="term" value="P:negative regulation of G2/M transition of mitotic cell cycle"/>
    <property type="evidence" value="ECO:0007669"/>
    <property type="project" value="TreeGrafter"/>
</dbReference>
<dbReference type="EMBL" id="LGSR01000029">
    <property type="protein sequence ID" value="KOS16702.1"/>
    <property type="molecule type" value="Genomic_DNA"/>
</dbReference>
<feature type="compositionally biased region" description="Low complexity" evidence="1">
    <location>
        <begin position="15"/>
        <end position="29"/>
    </location>
</feature>
<accession>A0A0M9VRK6</accession>
<dbReference type="Pfam" id="PF08238">
    <property type="entry name" value="Sel1"/>
    <property type="match status" value="2"/>
</dbReference>
<gene>
    <name evidence="2" type="ORF">ESCO_004848</name>
</gene>
<feature type="region of interest" description="Disordered" evidence="1">
    <location>
        <begin position="1"/>
        <end position="150"/>
    </location>
</feature>
<dbReference type="AlphaFoldDB" id="A0A0M9VRK6"/>
<comment type="caution">
    <text evidence="2">The sequence shown here is derived from an EMBL/GenBank/DDBJ whole genome shotgun (WGS) entry which is preliminary data.</text>
</comment>